<keyword evidence="2" id="KW-0282">Flagellum</keyword>
<keyword evidence="2" id="KW-0969">Cilium</keyword>
<proteinExistence type="predicted"/>
<dbReference type="EMBL" id="DTIB01000117">
    <property type="protein sequence ID" value="HGB25739.1"/>
    <property type="molecule type" value="Genomic_DNA"/>
</dbReference>
<keyword evidence="1" id="KW-1133">Transmembrane helix</keyword>
<reference evidence="2" key="1">
    <citation type="journal article" date="2020" name="mSystems">
        <title>Genome- and Community-Level Interaction Insights into Carbon Utilization and Element Cycling Functions of Hydrothermarchaeota in Hydrothermal Sediment.</title>
        <authorList>
            <person name="Zhou Z."/>
            <person name="Liu Y."/>
            <person name="Xu W."/>
            <person name="Pan J."/>
            <person name="Luo Z.H."/>
            <person name="Li M."/>
        </authorList>
    </citation>
    <scope>NUCLEOTIDE SEQUENCE [LARGE SCALE GENOMIC DNA]</scope>
    <source>
        <strain evidence="2">SpSt-8</strain>
    </source>
</reference>
<protein>
    <submittedName>
        <fullName evidence="2">Flagellar biosynthesis protein FlaG</fullName>
    </submittedName>
</protein>
<dbReference type="InterPro" id="IPR013373">
    <property type="entry name" value="Flagellin/pilin_N_arc"/>
</dbReference>
<evidence type="ECO:0000256" key="1">
    <source>
        <dbReference type="SAM" id="Phobius"/>
    </source>
</evidence>
<accession>A0A7C3WKM2</accession>
<comment type="caution">
    <text evidence="2">The sequence shown here is derived from an EMBL/GenBank/DDBJ whole genome shotgun (WGS) entry which is preliminary data.</text>
</comment>
<evidence type="ECO:0000313" key="2">
    <source>
        <dbReference type="EMBL" id="HGB25739.1"/>
    </source>
</evidence>
<name>A0A7C3WKM2_THEPE</name>
<sequence length="146" mass="15779">MRRKAVSPVIATLLLIVIAVAAAVLTYLWVTGYMGTVAPRETPMQLEERIKIDAVKTIKTGEVYNVQIYVANIGENATKIVSAYVLTSDYTVVCGGSLDTPQFIDVGQTATVDVSDTCNLNPGVSYIAKVSTIRGVEATYTFRIRA</sequence>
<gene>
    <name evidence="2" type="ORF">ENV88_06940</name>
</gene>
<keyword evidence="2" id="KW-0966">Cell projection</keyword>
<keyword evidence="1" id="KW-0472">Membrane</keyword>
<keyword evidence="1" id="KW-0812">Transmembrane</keyword>
<dbReference type="AlphaFoldDB" id="A0A7C3WKM2"/>
<dbReference type="NCBIfam" id="TIGR02537">
    <property type="entry name" value="arch_flag_Nterm"/>
    <property type="match status" value="1"/>
</dbReference>
<feature type="transmembrane region" description="Helical" evidence="1">
    <location>
        <begin position="6"/>
        <end position="30"/>
    </location>
</feature>
<organism evidence="2">
    <name type="scientific">Thermofilum pendens</name>
    <dbReference type="NCBI Taxonomy" id="2269"/>
    <lineage>
        <taxon>Archaea</taxon>
        <taxon>Thermoproteota</taxon>
        <taxon>Thermoprotei</taxon>
        <taxon>Thermofilales</taxon>
        <taxon>Thermofilaceae</taxon>
        <taxon>Thermofilum</taxon>
    </lineage>
</organism>